<dbReference type="SUPFAM" id="SSF56935">
    <property type="entry name" value="Porins"/>
    <property type="match status" value="1"/>
</dbReference>
<comment type="caution">
    <text evidence="4">The sequence shown here is derived from an EMBL/GenBank/DDBJ whole genome shotgun (WGS) entry which is preliminary data.</text>
</comment>
<organism evidence="4 5">
    <name type="scientific">Idiomarina baltica OS145</name>
    <dbReference type="NCBI Taxonomy" id="314276"/>
    <lineage>
        <taxon>Bacteria</taxon>
        <taxon>Pseudomonadati</taxon>
        <taxon>Pseudomonadota</taxon>
        <taxon>Gammaproteobacteria</taxon>
        <taxon>Alteromonadales</taxon>
        <taxon>Idiomarinaceae</taxon>
        <taxon>Idiomarina</taxon>
    </lineage>
</organism>
<dbReference type="RefSeq" id="WP_006955430.1">
    <property type="nucleotide sequence ID" value="NZ_CH672405.1"/>
</dbReference>
<dbReference type="Pfam" id="PF13505">
    <property type="entry name" value="OMP_b-brl"/>
    <property type="match status" value="1"/>
</dbReference>
<evidence type="ECO:0000259" key="3">
    <source>
        <dbReference type="Pfam" id="PF13505"/>
    </source>
</evidence>
<reference evidence="4 5" key="1">
    <citation type="submission" date="2006-01" db="EMBL/GenBank/DDBJ databases">
        <authorList>
            <person name="Brettar I."/>
            <person name="Hofle M."/>
            <person name="Ferriera S."/>
            <person name="Johnson J."/>
            <person name="Kravitz S."/>
            <person name="Halpern A."/>
            <person name="Remington K."/>
            <person name="Beeson K."/>
            <person name="Tran B."/>
            <person name="Rogers Y.-H."/>
            <person name="Friedman R."/>
            <person name="Venter J.C."/>
        </authorList>
    </citation>
    <scope>NUCLEOTIDE SEQUENCE [LARGE SCALE GENOMIC DNA]</scope>
    <source>
        <strain evidence="4 5">OS145</strain>
    </source>
</reference>
<evidence type="ECO:0000256" key="1">
    <source>
        <dbReference type="ARBA" id="ARBA00022729"/>
    </source>
</evidence>
<evidence type="ECO:0000256" key="2">
    <source>
        <dbReference type="SAM" id="SignalP"/>
    </source>
</evidence>
<sequence>MKVFFNISAFALIASVSFPSFAQSAFTMPAQSLNQLTFSGLSTETDLDGGSTQNAFDGGGARAELQLQWQNDWYVGVSGQFSEVSHNDIDMLTDQMSIRLGTQHFLSADTRLFSELFIQRLTVEVDDGTTRTEDQETGPGIELGIEHQTQTQLTLFASASYSRLTRDVRYWQTELGAFYMMNPRTALGVSYQRRTASDTDYRQDNYLLNLRFWF</sequence>
<proteinExistence type="predicted"/>
<gene>
    <name evidence="4" type="ORF">OS145_00655</name>
</gene>
<evidence type="ECO:0000313" key="5">
    <source>
        <dbReference type="Proteomes" id="UP000016543"/>
    </source>
</evidence>
<dbReference type="EMBL" id="AAMX01000005">
    <property type="protein sequence ID" value="EAQ32467.1"/>
    <property type="molecule type" value="Genomic_DNA"/>
</dbReference>
<dbReference type="Proteomes" id="UP000016543">
    <property type="component" value="Unassembled WGS sequence"/>
</dbReference>
<name>A0ABP2CTG3_9GAMM</name>
<dbReference type="InterPro" id="IPR027385">
    <property type="entry name" value="Beta-barrel_OMP"/>
</dbReference>
<accession>A0ABP2CTG3</accession>
<feature type="chain" id="PRO_5045981680" description="Outer membrane protein beta-barrel domain-containing protein" evidence="2">
    <location>
        <begin position="23"/>
        <end position="214"/>
    </location>
</feature>
<evidence type="ECO:0000313" key="4">
    <source>
        <dbReference type="EMBL" id="EAQ32467.1"/>
    </source>
</evidence>
<dbReference type="InterPro" id="IPR023614">
    <property type="entry name" value="Porin_dom_sf"/>
</dbReference>
<feature type="signal peptide" evidence="2">
    <location>
        <begin position="1"/>
        <end position="22"/>
    </location>
</feature>
<protein>
    <recommendedName>
        <fullName evidence="3">Outer membrane protein beta-barrel domain-containing protein</fullName>
    </recommendedName>
</protein>
<keyword evidence="5" id="KW-1185">Reference proteome</keyword>
<keyword evidence="1 2" id="KW-0732">Signal</keyword>
<feature type="domain" description="Outer membrane protein beta-barrel" evidence="3">
    <location>
        <begin position="9"/>
        <end position="164"/>
    </location>
</feature>
<dbReference type="Gene3D" id="2.40.160.10">
    <property type="entry name" value="Porin"/>
    <property type="match status" value="1"/>
</dbReference>